<keyword evidence="3" id="KW-0805">Transcription regulation</keyword>
<proteinExistence type="inferred from homology"/>
<keyword evidence="6" id="KW-0804">Transcription</keyword>
<evidence type="ECO:0000256" key="1">
    <source>
        <dbReference type="ARBA" id="ARBA00007788"/>
    </source>
</evidence>
<keyword evidence="4" id="KW-0731">Sigma factor</keyword>
<dbReference type="EMBL" id="AP023418">
    <property type="protein sequence ID" value="BCK81102.1"/>
    <property type="molecule type" value="Genomic_DNA"/>
</dbReference>
<evidence type="ECO:0000256" key="3">
    <source>
        <dbReference type="ARBA" id="ARBA00023015"/>
    </source>
</evidence>
<dbReference type="GO" id="GO:0003677">
    <property type="term" value="F:DNA binding"/>
    <property type="evidence" value="ECO:0007669"/>
    <property type="project" value="UniProtKB-KW"/>
</dbReference>
<dbReference type="NCBIfam" id="TIGR02937">
    <property type="entry name" value="sigma70-ECF"/>
    <property type="match status" value="1"/>
</dbReference>
<dbReference type="GO" id="GO:0030435">
    <property type="term" value="P:sporulation resulting in formation of a cellular spore"/>
    <property type="evidence" value="ECO:0007669"/>
    <property type="project" value="UniProtKB-KW"/>
</dbReference>
<keyword evidence="2" id="KW-0749">Sporulation</keyword>
<dbReference type="Pfam" id="PF04539">
    <property type="entry name" value="Sigma70_r3"/>
    <property type="match status" value="1"/>
</dbReference>
<dbReference type="Gene3D" id="1.10.10.10">
    <property type="entry name" value="Winged helix-like DNA-binding domain superfamily/Winged helix DNA-binding domain"/>
    <property type="match status" value="2"/>
</dbReference>
<feature type="domain" description="HTH cro/C1-type" evidence="7">
    <location>
        <begin position="199"/>
        <end position="222"/>
    </location>
</feature>
<dbReference type="GO" id="GO:0016987">
    <property type="term" value="F:sigma factor activity"/>
    <property type="evidence" value="ECO:0007669"/>
    <property type="project" value="UniProtKB-KW"/>
</dbReference>
<dbReference type="AlphaFoldDB" id="A0A810Q4E0"/>
<evidence type="ECO:0000259" key="7">
    <source>
        <dbReference type="PROSITE" id="PS50943"/>
    </source>
</evidence>
<keyword evidence="5" id="KW-0238">DNA-binding</keyword>
<gene>
    <name evidence="8" type="ORF">MM50RIKEN_08650</name>
</gene>
<name>A0A810Q4E0_9FIRM</name>
<evidence type="ECO:0000313" key="9">
    <source>
        <dbReference type="Proteomes" id="UP000681035"/>
    </source>
</evidence>
<dbReference type="InterPro" id="IPR013325">
    <property type="entry name" value="RNA_pol_sigma_r2"/>
</dbReference>
<keyword evidence="9" id="KW-1185">Reference proteome</keyword>
<dbReference type="PRINTS" id="PR00046">
    <property type="entry name" value="SIGMA70FCT"/>
</dbReference>
<dbReference type="InterPro" id="IPR007627">
    <property type="entry name" value="RNA_pol_sigma70_r2"/>
</dbReference>
<sequence length="234" mass="26166">MSELLTLLDRAQNGDNDACQQVLTENVGLIWSIVKRYSGCGVDTDDLYQLGCIGFIKAVKGFDLTYGTQFSTYAVPKIAGEIRRFLRDDGSVKVGRSLREKGQTLFYTRERLRHTLGREPQLSELAQETGMTVEEVAAVKLANGPLESLQQETIDGLTLESTLGTDSPEEGMVEKIALREAIDSLPERERITILLRFFRGMTQEQAARILKVSQVQVSRLERKGLAKLREILEA</sequence>
<dbReference type="SUPFAM" id="SSF88659">
    <property type="entry name" value="Sigma3 and sigma4 domains of RNA polymerase sigma factors"/>
    <property type="match status" value="2"/>
</dbReference>
<dbReference type="Pfam" id="PF04542">
    <property type="entry name" value="Sigma70_r2"/>
    <property type="match status" value="1"/>
</dbReference>
<evidence type="ECO:0000313" key="8">
    <source>
        <dbReference type="EMBL" id="BCK81102.1"/>
    </source>
</evidence>
<dbReference type="SUPFAM" id="SSF88946">
    <property type="entry name" value="Sigma2 domain of RNA polymerase sigma factors"/>
    <property type="match status" value="1"/>
</dbReference>
<dbReference type="InterPro" id="IPR014284">
    <property type="entry name" value="RNA_pol_sigma-70_dom"/>
</dbReference>
<comment type="similarity">
    <text evidence="1">Belongs to the sigma-70 factor family.</text>
</comment>
<dbReference type="PROSITE" id="PS50943">
    <property type="entry name" value="HTH_CROC1"/>
    <property type="match status" value="1"/>
</dbReference>
<evidence type="ECO:0000256" key="5">
    <source>
        <dbReference type="ARBA" id="ARBA00023125"/>
    </source>
</evidence>
<protein>
    <submittedName>
        <fullName evidence="8">RNA polymerase sigma-F factor</fullName>
    </submittedName>
</protein>
<dbReference type="GO" id="GO:0006352">
    <property type="term" value="P:DNA-templated transcription initiation"/>
    <property type="evidence" value="ECO:0007669"/>
    <property type="project" value="InterPro"/>
</dbReference>
<dbReference type="RefSeq" id="WP_213541879.1">
    <property type="nucleotide sequence ID" value="NZ_AP023418.1"/>
</dbReference>
<dbReference type="Gene3D" id="1.20.120.1810">
    <property type="match status" value="1"/>
</dbReference>
<dbReference type="InterPro" id="IPR007630">
    <property type="entry name" value="RNA_pol_sigma70_r4"/>
</dbReference>
<dbReference type="KEGG" id="vcop:MM50RIKEN_08650"/>
<dbReference type="InterPro" id="IPR001387">
    <property type="entry name" value="Cro/C1-type_HTH"/>
</dbReference>
<organism evidence="8 9">
    <name type="scientific">Vescimonas coprocola</name>
    <dbReference type="NCBI Taxonomy" id="2714355"/>
    <lineage>
        <taxon>Bacteria</taxon>
        <taxon>Bacillati</taxon>
        <taxon>Bacillota</taxon>
        <taxon>Clostridia</taxon>
        <taxon>Eubacteriales</taxon>
        <taxon>Oscillospiraceae</taxon>
        <taxon>Vescimonas</taxon>
    </lineage>
</organism>
<dbReference type="Proteomes" id="UP000681035">
    <property type="component" value="Chromosome"/>
</dbReference>
<dbReference type="InterPro" id="IPR007624">
    <property type="entry name" value="RNA_pol_sigma70_r3"/>
</dbReference>
<dbReference type="Pfam" id="PF04545">
    <property type="entry name" value="Sigma70_r4"/>
    <property type="match status" value="1"/>
</dbReference>
<dbReference type="InterPro" id="IPR013324">
    <property type="entry name" value="RNA_pol_sigma_r3/r4-like"/>
</dbReference>
<dbReference type="InterPro" id="IPR000943">
    <property type="entry name" value="RNA_pol_sigma70"/>
</dbReference>
<dbReference type="InterPro" id="IPR036388">
    <property type="entry name" value="WH-like_DNA-bd_sf"/>
</dbReference>
<reference evidence="8" key="1">
    <citation type="submission" date="2020-09" db="EMBL/GenBank/DDBJ databases">
        <title>New species isolated from human feces.</title>
        <authorList>
            <person name="Kitahara M."/>
            <person name="Shigeno Y."/>
            <person name="Shime M."/>
            <person name="Matsumoto Y."/>
            <person name="Nakamura S."/>
            <person name="Motooka D."/>
            <person name="Fukuoka S."/>
            <person name="Nishikawa H."/>
            <person name="Benno Y."/>
        </authorList>
    </citation>
    <scope>NUCLEOTIDE SEQUENCE</scope>
    <source>
        <strain evidence="8">MM50</strain>
    </source>
</reference>
<evidence type="ECO:0000256" key="6">
    <source>
        <dbReference type="ARBA" id="ARBA00023163"/>
    </source>
</evidence>
<evidence type="ECO:0000256" key="4">
    <source>
        <dbReference type="ARBA" id="ARBA00023082"/>
    </source>
</evidence>
<accession>A0A810Q4E0</accession>
<dbReference type="PANTHER" id="PTHR30385">
    <property type="entry name" value="SIGMA FACTOR F FLAGELLAR"/>
    <property type="match status" value="1"/>
</dbReference>
<evidence type="ECO:0000256" key="2">
    <source>
        <dbReference type="ARBA" id="ARBA00022969"/>
    </source>
</evidence>
<dbReference type="CDD" id="cd06171">
    <property type="entry name" value="Sigma70_r4"/>
    <property type="match status" value="1"/>
</dbReference>